<comment type="caution">
    <text evidence="1">The sequence shown here is derived from an EMBL/GenBank/DDBJ whole genome shotgun (WGS) entry which is preliminary data.</text>
</comment>
<name>A0ABU5CDA7_9BACI</name>
<dbReference type="EMBL" id="JAWDIP010000004">
    <property type="protein sequence ID" value="MDY0396793.1"/>
    <property type="molecule type" value="Genomic_DNA"/>
</dbReference>
<dbReference type="Proteomes" id="UP001281447">
    <property type="component" value="Unassembled WGS sequence"/>
</dbReference>
<reference evidence="1 2" key="1">
    <citation type="submission" date="2023-10" db="EMBL/GenBank/DDBJ databases">
        <title>Virgibacillus halophilus 5B73C genome.</title>
        <authorList>
            <person name="Miliotis G."/>
            <person name="Sengupta P."/>
            <person name="Hameed A."/>
            <person name="Chuvochina M."/>
            <person name="Mcdonagh F."/>
            <person name="Simpson A.C."/>
            <person name="Singh N.K."/>
            <person name="Rekha P.D."/>
            <person name="Raman K."/>
            <person name="Hugenholtz P."/>
            <person name="Venkateswaran K."/>
        </authorList>
    </citation>
    <scope>NUCLEOTIDE SEQUENCE [LARGE SCALE GENOMIC DNA]</scope>
    <source>
        <strain evidence="1 2">5B73C</strain>
    </source>
</reference>
<protein>
    <submittedName>
        <fullName evidence="1">Uncharacterized protein</fullName>
    </submittedName>
</protein>
<keyword evidence="2" id="KW-1185">Reference proteome</keyword>
<accession>A0ABU5CDA7</accession>
<evidence type="ECO:0000313" key="1">
    <source>
        <dbReference type="EMBL" id="MDY0396793.1"/>
    </source>
</evidence>
<gene>
    <name evidence="1" type="ORF">RWE15_23965</name>
</gene>
<evidence type="ECO:0000313" key="2">
    <source>
        <dbReference type="Proteomes" id="UP001281447"/>
    </source>
</evidence>
<sequence>MGKKRIERIVHGCAKCNAEFIISKTDCIDGMNCPRCGGYLISMGVETVRAYSDDEIAIIYAMDKVDTMTKQQPPLLTIELQDETSAPKVFYKGEEIHLKTNVTFDWETDTDTFGGLSYAIEHYVKENGCPTRNRIERRVKGHAT</sequence>
<organism evidence="1 2">
    <name type="scientific">Tigheibacillus halophilus</name>
    <dbReference type="NCBI Taxonomy" id="361280"/>
    <lineage>
        <taxon>Bacteria</taxon>
        <taxon>Bacillati</taxon>
        <taxon>Bacillota</taxon>
        <taxon>Bacilli</taxon>
        <taxon>Bacillales</taxon>
        <taxon>Bacillaceae</taxon>
        <taxon>Tigheibacillus</taxon>
    </lineage>
</organism>
<proteinExistence type="predicted"/>
<dbReference type="RefSeq" id="WP_390356862.1">
    <property type="nucleotide sequence ID" value="NZ_JBHUIZ010000014.1"/>
</dbReference>